<keyword evidence="1" id="KW-0175">Coiled coil</keyword>
<keyword evidence="2" id="KW-0732">Signal</keyword>
<evidence type="ECO:0000256" key="2">
    <source>
        <dbReference type="SAM" id="SignalP"/>
    </source>
</evidence>
<gene>
    <name evidence="4" type="primary">LOC115622562</name>
</gene>
<proteinExistence type="predicted"/>
<evidence type="ECO:0000313" key="3">
    <source>
        <dbReference type="Proteomes" id="UP000504634"/>
    </source>
</evidence>
<reference evidence="4" key="1">
    <citation type="submission" date="2025-08" db="UniProtKB">
        <authorList>
            <consortium name="RefSeq"/>
        </authorList>
    </citation>
    <scope>IDENTIFICATION</scope>
    <source>
        <strain evidence="4">11010-0011.00</strain>
        <tissue evidence="4">Whole body</tissue>
    </source>
</reference>
<name>A0A6J2TBQ9_DROLE</name>
<feature type="chain" id="PRO_5026973032" evidence="2">
    <location>
        <begin position="38"/>
        <end position="274"/>
    </location>
</feature>
<feature type="signal peptide" evidence="2">
    <location>
        <begin position="1"/>
        <end position="37"/>
    </location>
</feature>
<evidence type="ECO:0000256" key="1">
    <source>
        <dbReference type="SAM" id="Coils"/>
    </source>
</evidence>
<dbReference type="GeneID" id="115622562"/>
<keyword evidence="3" id="KW-1185">Reference proteome</keyword>
<protein>
    <submittedName>
        <fullName evidence="4">Ell-associated factor Eaf</fullName>
    </submittedName>
</protein>
<dbReference type="AlphaFoldDB" id="A0A6J2TBQ9"/>
<evidence type="ECO:0000313" key="4">
    <source>
        <dbReference type="RefSeq" id="XP_030372392.1"/>
    </source>
</evidence>
<feature type="coiled-coil region" evidence="1">
    <location>
        <begin position="170"/>
        <end position="197"/>
    </location>
</feature>
<dbReference type="RefSeq" id="XP_030372392.1">
    <property type="nucleotide sequence ID" value="XM_030516532.1"/>
</dbReference>
<sequence length="274" mass="31578">MQPTRRMISSQQSQNNRSRRLRLVLCLLLLPYIEVHAQYSRQWQSQAYGYNLPQYQQQQQQQLQPQATYRNTPTPLTYNAGQAFASPLPITSSTANSAPRSIWSGAPIVVDDSLYGEDSSNNNNYDLETDQHSTHGYLPTSTVHYRSTTTTPTRAANHNYNNVAGYQYFTQQQQQQLQQLEKQYQLALQQQKQQQESELLAAAEARRNDNPVIQIGNRRPLPHVGGNNYYEPPLALQQQRSFAAKYASHYANYLRKYPQRLRALYNTGAEYIDK</sequence>
<dbReference type="Proteomes" id="UP000504634">
    <property type="component" value="Unplaced"/>
</dbReference>
<organism evidence="3 4">
    <name type="scientific">Drosophila lebanonensis</name>
    <name type="common">Fruit fly</name>
    <name type="synonym">Scaptodrosophila lebanonensis</name>
    <dbReference type="NCBI Taxonomy" id="7225"/>
    <lineage>
        <taxon>Eukaryota</taxon>
        <taxon>Metazoa</taxon>
        <taxon>Ecdysozoa</taxon>
        <taxon>Arthropoda</taxon>
        <taxon>Hexapoda</taxon>
        <taxon>Insecta</taxon>
        <taxon>Pterygota</taxon>
        <taxon>Neoptera</taxon>
        <taxon>Endopterygota</taxon>
        <taxon>Diptera</taxon>
        <taxon>Brachycera</taxon>
        <taxon>Muscomorpha</taxon>
        <taxon>Ephydroidea</taxon>
        <taxon>Drosophilidae</taxon>
        <taxon>Scaptodrosophila</taxon>
    </lineage>
</organism>
<dbReference type="OrthoDB" id="7860674at2759"/>
<accession>A0A6J2TBQ9</accession>